<sequence>MYHSVPTPPQQPNMSSIMYVQNAQPEAISYYSTESFINPQPMQQLQPQRMPVLYTTTAAPQRMHGQPQQAIIPESYAPEMTPIYAYQLAPHEAGNKTGNIVCLVPTISSSNPQQFSMLMQSMGSNSSSFHTGPPLSTSEAHTTPQVMGQMLMPEHLQMALETRPPPPHGAMDSAAKAALLASPEVCRHYINGRCNRRKCRFLHPDVNSPTMHSLFPPPPRHTPSTVKSQHIAHVSPLTQYSSLSTTSLSSIHVPAPTPWEIRHY</sequence>
<dbReference type="OrthoDB" id="59941at2759"/>
<reference evidence="4 5" key="1">
    <citation type="submission" date="2021-02" db="EMBL/GenBank/DDBJ databases">
        <title>Porcisia hertigi Genome sequencing and assembly.</title>
        <authorList>
            <person name="Almutairi H."/>
            <person name="Gatherer D."/>
        </authorList>
    </citation>
    <scope>NUCLEOTIDE SEQUENCE [LARGE SCALE GENOMIC DNA]</scope>
    <source>
        <strain evidence="4 5">C119</strain>
    </source>
</reference>
<dbReference type="AlphaFoldDB" id="A0A836HJS1"/>
<dbReference type="KEGG" id="phet:94287568"/>
<comment type="caution">
    <text evidence="4">The sequence shown here is derived from an EMBL/GenBank/DDBJ whole genome shotgun (WGS) entry which is preliminary data.</text>
</comment>
<dbReference type="Proteomes" id="UP000674318">
    <property type="component" value="Chromosome 35"/>
</dbReference>
<feature type="zinc finger region" description="C3H1-type" evidence="1">
    <location>
        <begin position="180"/>
        <end position="206"/>
    </location>
</feature>
<keyword evidence="1" id="KW-0479">Metal-binding</keyword>
<dbReference type="InterPro" id="IPR000571">
    <property type="entry name" value="Znf_CCCH"/>
</dbReference>
<evidence type="ECO:0000313" key="4">
    <source>
        <dbReference type="EMBL" id="KAG5492864.1"/>
    </source>
</evidence>
<dbReference type="GO" id="GO:0008270">
    <property type="term" value="F:zinc ion binding"/>
    <property type="evidence" value="ECO:0007669"/>
    <property type="project" value="UniProtKB-KW"/>
</dbReference>
<evidence type="ECO:0000259" key="3">
    <source>
        <dbReference type="PROSITE" id="PS50103"/>
    </source>
</evidence>
<dbReference type="RefSeq" id="XP_067753648.1">
    <property type="nucleotide sequence ID" value="XM_067897491.1"/>
</dbReference>
<evidence type="ECO:0000256" key="1">
    <source>
        <dbReference type="PROSITE-ProRule" id="PRU00723"/>
    </source>
</evidence>
<accession>A0A836HJS1</accession>
<evidence type="ECO:0000256" key="2">
    <source>
        <dbReference type="SAM" id="MobiDB-lite"/>
    </source>
</evidence>
<dbReference type="GeneID" id="94287568"/>
<keyword evidence="1" id="KW-0863">Zinc-finger</keyword>
<feature type="domain" description="C3H1-type" evidence="3">
    <location>
        <begin position="180"/>
        <end position="206"/>
    </location>
</feature>
<feature type="region of interest" description="Disordered" evidence="2">
    <location>
        <begin position="122"/>
        <end position="141"/>
    </location>
</feature>
<protein>
    <recommendedName>
        <fullName evidence="3">C3H1-type domain-containing protein</fullName>
    </recommendedName>
</protein>
<keyword evidence="5" id="KW-1185">Reference proteome</keyword>
<keyword evidence="1" id="KW-0862">Zinc</keyword>
<gene>
    <name evidence="4" type="ORF">JKF63_01444</name>
</gene>
<dbReference type="PROSITE" id="PS50103">
    <property type="entry name" value="ZF_C3H1"/>
    <property type="match status" value="1"/>
</dbReference>
<dbReference type="EMBL" id="JAFJZO010000035">
    <property type="protein sequence ID" value="KAG5492864.1"/>
    <property type="molecule type" value="Genomic_DNA"/>
</dbReference>
<evidence type="ECO:0000313" key="5">
    <source>
        <dbReference type="Proteomes" id="UP000674318"/>
    </source>
</evidence>
<dbReference type="Gene3D" id="3.30.1370.210">
    <property type="match status" value="1"/>
</dbReference>
<organism evidence="4 5">
    <name type="scientific">Porcisia hertigi</name>
    <dbReference type="NCBI Taxonomy" id="2761500"/>
    <lineage>
        <taxon>Eukaryota</taxon>
        <taxon>Discoba</taxon>
        <taxon>Euglenozoa</taxon>
        <taxon>Kinetoplastea</taxon>
        <taxon>Metakinetoplastina</taxon>
        <taxon>Trypanosomatida</taxon>
        <taxon>Trypanosomatidae</taxon>
        <taxon>Leishmaniinae</taxon>
        <taxon>Porcisia</taxon>
    </lineage>
</organism>
<proteinExistence type="predicted"/>
<name>A0A836HJS1_9TRYP</name>